<keyword evidence="1" id="KW-0472">Membrane</keyword>
<feature type="transmembrane region" description="Helical" evidence="1">
    <location>
        <begin position="12"/>
        <end position="33"/>
    </location>
</feature>
<keyword evidence="3" id="KW-1185">Reference proteome</keyword>
<keyword evidence="1" id="KW-1133">Transmembrane helix</keyword>
<evidence type="ECO:0000313" key="3">
    <source>
        <dbReference type="Proteomes" id="UP001463665"/>
    </source>
</evidence>
<organism evidence="2 3">
    <name type="scientific">Chryseobacterium endophyticum</name>
    <dbReference type="NCBI Taxonomy" id="1854762"/>
    <lineage>
        <taxon>Bacteria</taxon>
        <taxon>Pseudomonadati</taxon>
        <taxon>Bacteroidota</taxon>
        <taxon>Flavobacteriia</taxon>
        <taxon>Flavobacteriales</taxon>
        <taxon>Weeksellaceae</taxon>
        <taxon>Chryseobacterium group</taxon>
        <taxon>Chryseobacterium</taxon>
    </lineage>
</organism>
<name>A0AAU6WK85_9FLAO</name>
<keyword evidence="1" id="KW-0812">Transmembrane</keyword>
<dbReference type="RefSeq" id="WP_345765886.1">
    <property type="nucleotide sequence ID" value="NZ_CP154834.1"/>
</dbReference>
<gene>
    <name evidence="2" type="ORF">AAFP95_16705</name>
</gene>
<dbReference type="AlphaFoldDB" id="A0AAU6WK85"/>
<dbReference type="Proteomes" id="UP001463665">
    <property type="component" value="Chromosome"/>
</dbReference>
<dbReference type="EMBL" id="CP154834">
    <property type="protein sequence ID" value="XAO73382.1"/>
    <property type="molecule type" value="Genomic_DNA"/>
</dbReference>
<accession>A0AAU6WK85</accession>
<evidence type="ECO:0000256" key="1">
    <source>
        <dbReference type="SAM" id="Phobius"/>
    </source>
</evidence>
<evidence type="ECO:0008006" key="4">
    <source>
        <dbReference type="Google" id="ProtNLM"/>
    </source>
</evidence>
<sequence>MKTKIFDYIGISAAVLCLIHCILFPLIMIIPLGISHNPFIDLAFLIIGTIMVFRITKKSIQPG</sequence>
<protein>
    <recommendedName>
        <fullName evidence="4">MerC domain-containing protein</fullName>
    </recommendedName>
</protein>
<proteinExistence type="predicted"/>
<evidence type="ECO:0000313" key="2">
    <source>
        <dbReference type="EMBL" id="XAO73382.1"/>
    </source>
</evidence>
<dbReference type="InterPro" id="IPR004891">
    <property type="entry name" value="Mercury-R_MerC"/>
</dbReference>
<dbReference type="Pfam" id="PF03203">
    <property type="entry name" value="MerC"/>
    <property type="match status" value="1"/>
</dbReference>
<reference evidence="2 3" key="1">
    <citation type="submission" date="2024-04" db="EMBL/GenBank/DDBJ databases">
        <title>Genome sequencing and assembly of rice foliar adapted Chryseobacterium endophyticum OsEnb-ALM-A6.</title>
        <authorList>
            <person name="Kumar S."/>
            <person name="Javed M."/>
            <person name="Chouhan V."/>
            <person name="Charishma K."/>
            <person name="Patel A."/>
            <person name="Kumar M."/>
            <person name="Sahu K.P."/>
            <person name="Kumar A."/>
        </authorList>
    </citation>
    <scope>NUCLEOTIDE SEQUENCE [LARGE SCALE GENOMIC DNA]</scope>
    <source>
        <strain evidence="2 3">OsEnb-ALM-A6</strain>
    </source>
</reference>
<feature type="transmembrane region" description="Helical" evidence="1">
    <location>
        <begin position="39"/>
        <end position="56"/>
    </location>
</feature>